<comment type="caution">
    <text evidence="1">The sequence shown here is derived from an EMBL/GenBank/DDBJ whole genome shotgun (WGS) entry which is preliminary data.</text>
</comment>
<accession>A0ABN3GHD5</accession>
<keyword evidence="2" id="KW-1185">Reference proteome</keyword>
<gene>
    <name evidence="1" type="ORF">GCM10009854_31850</name>
</gene>
<proteinExistence type="predicted"/>
<protein>
    <recommendedName>
        <fullName evidence="3">Chemotaxis protein</fullName>
    </recommendedName>
</protein>
<evidence type="ECO:0008006" key="3">
    <source>
        <dbReference type="Google" id="ProtNLM"/>
    </source>
</evidence>
<sequence length="106" mass="11193">MTSKPTWHDLARTTEMVTDVGWRLRAGAHGMATSRADAARARQALLDLSAASAQLARELDQLAADCDTGGLEPSASHIALDQAAAAAEDMGNCTREAARTIEDELT</sequence>
<dbReference type="RefSeq" id="WP_344132621.1">
    <property type="nucleotide sequence ID" value="NZ_BAAARA010000010.1"/>
</dbReference>
<organism evidence="1 2">
    <name type="scientific">Saccharopolyspora halophila</name>
    <dbReference type="NCBI Taxonomy" id="405551"/>
    <lineage>
        <taxon>Bacteria</taxon>
        <taxon>Bacillati</taxon>
        <taxon>Actinomycetota</taxon>
        <taxon>Actinomycetes</taxon>
        <taxon>Pseudonocardiales</taxon>
        <taxon>Pseudonocardiaceae</taxon>
        <taxon>Saccharopolyspora</taxon>
    </lineage>
</organism>
<reference evidence="1 2" key="1">
    <citation type="journal article" date="2019" name="Int. J. Syst. Evol. Microbiol.">
        <title>The Global Catalogue of Microorganisms (GCM) 10K type strain sequencing project: providing services to taxonomists for standard genome sequencing and annotation.</title>
        <authorList>
            <consortium name="The Broad Institute Genomics Platform"/>
            <consortium name="The Broad Institute Genome Sequencing Center for Infectious Disease"/>
            <person name="Wu L."/>
            <person name="Ma J."/>
        </authorList>
    </citation>
    <scope>NUCLEOTIDE SEQUENCE [LARGE SCALE GENOMIC DNA]</scope>
    <source>
        <strain evidence="1 2">JCM 16221</strain>
    </source>
</reference>
<evidence type="ECO:0000313" key="1">
    <source>
        <dbReference type="EMBL" id="GAA2351657.1"/>
    </source>
</evidence>
<name>A0ABN3GHD5_9PSEU</name>
<evidence type="ECO:0000313" key="2">
    <source>
        <dbReference type="Proteomes" id="UP001501218"/>
    </source>
</evidence>
<dbReference type="EMBL" id="BAAARA010000010">
    <property type="protein sequence ID" value="GAA2351657.1"/>
    <property type="molecule type" value="Genomic_DNA"/>
</dbReference>
<dbReference type="Proteomes" id="UP001501218">
    <property type="component" value="Unassembled WGS sequence"/>
</dbReference>